<proteinExistence type="predicted"/>
<protein>
    <recommendedName>
        <fullName evidence="6">Late embryogenesis abundant protein LEA-2 subgroup domain-containing protein</fullName>
    </recommendedName>
</protein>
<dbReference type="AlphaFoldDB" id="A0A9P0YYV6"/>
<sequence>MRQKCRDILGVSVFIFLIVLFLLWLWVIGPAVYKSHGPKPPDFAVVNALIQNGTFNAGGGTPLFTGTFDFTLTAHNPNKHGTTLIYTFNATQVKVGLEYDIFLIDESGAYNRQHLDHGYVVLASTSSAMVPPFNQTGGNITTLPLSLQASDVALDGNATTTIEHQKNASNAIITTIEVNAVIQIQKGGSEPKPRGLLVRCDVAFSYSSSPQQSSYDEPDCRSILCSGSDFNCTDEF</sequence>
<accession>A0A9P0YYV6</accession>
<evidence type="ECO:0008006" key="6">
    <source>
        <dbReference type="Google" id="ProtNLM"/>
    </source>
</evidence>
<evidence type="ECO:0000256" key="1">
    <source>
        <dbReference type="ARBA" id="ARBA00004370"/>
    </source>
</evidence>
<keyword evidence="2 3" id="KW-0472">Membrane</keyword>
<comment type="subcellular location">
    <subcellularLocation>
        <location evidence="1">Membrane</location>
    </subcellularLocation>
</comment>
<dbReference type="PANTHER" id="PTHR31234">
    <property type="entry name" value="LATE EMBRYOGENESIS ABUNDANT (LEA) HYDROXYPROLINE-RICH GLYCOPROTEIN FAMILY"/>
    <property type="match status" value="1"/>
</dbReference>
<keyword evidence="3" id="KW-1133">Transmembrane helix</keyword>
<dbReference type="EMBL" id="CAMAPE010000013">
    <property type="protein sequence ID" value="CAH9080495.1"/>
    <property type="molecule type" value="Genomic_DNA"/>
</dbReference>
<dbReference type="InterPro" id="IPR044839">
    <property type="entry name" value="NDR1-like"/>
</dbReference>
<name>A0A9P0YYV6_CUSEU</name>
<feature type="transmembrane region" description="Helical" evidence="3">
    <location>
        <begin position="7"/>
        <end position="27"/>
    </location>
</feature>
<reference evidence="4" key="1">
    <citation type="submission" date="2022-07" db="EMBL/GenBank/DDBJ databases">
        <authorList>
            <person name="Macas J."/>
            <person name="Novak P."/>
            <person name="Neumann P."/>
        </authorList>
    </citation>
    <scope>NUCLEOTIDE SEQUENCE</scope>
</reference>
<keyword evidence="3" id="KW-0812">Transmembrane</keyword>
<dbReference type="GO" id="GO:0005886">
    <property type="term" value="C:plasma membrane"/>
    <property type="evidence" value="ECO:0007669"/>
    <property type="project" value="TreeGrafter"/>
</dbReference>
<keyword evidence="5" id="KW-1185">Reference proteome</keyword>
<dbReference type="OrthoDB" id="10339074at2759"/>
<evidence type="ECO:0000313" key="5">
    <source>
        <dbReference type="Proteomes" id="UP001152484"/>
    </source>
</evidence>
<evidence type="ECO:0000256" key="3">
    <source>
        <dbReference type="SAM" id="Phobius"/>
    </source>
</evidence>
<evidence type="ECO:0000256" key="2">
    <source>
        <dbReference type="ARBA" id="ARBA00023136"/>
    </source>
</evidence>
<dbReference type="GO" id="GO:0098542">
    <property type="term" value="P:defense response to other organism"/>
    <property type="evidence" value="ECO:0007669"/>
    <property type="project" value="InterPro"/>
</dbReference>
<evidence type="ECO:0000313" key="4">
    <source>
        <dbReference type="EMBL" id="CAH9080495.1"/>
    </source>
</evidence>
<dbReference type="Proteomes" id="UP001152484">
    <property type="component" value="Unassembled WGS sequence"/>
</dbReference>
<gene>
    <name evidence="4" type="ORF">CEURO_LOCUS7527</name>
</gene>
<organism evidence="4 5">
    <name type="scientific">Cuscuta europaea</name>
    <name type="common">European dodder</name>
    <dbReference type="NCBI Taxonomy" id="41803"/>
    <lineage>
        <taxon>Eukaryota</taxon>
        <taxon>Viridiplantae</taxon>
        <taxon>Streptophyta</taxon>
        <taxon>Embryophyta</taxon>
        <taxon>Tracheophyta</taxon>
        <taxon>Spermatophyta</taxon>
        <taxon>Magnoliopsida</taxon>
        <taxon>eudicotyledons</taxon>
        <taxon>Gunneridae</taxon>
        <taxon>Pentapetalae</taxon>
        <taxon>asterids</taxon>
        <taxon>lamiids</taxon>
        <taxon>Solanales</taxon>
        <taxon>Convolvulaceae</taxon>
        <taxon>Cuscuteae</taxon>
        <taxon>Cuscuta</taxon>
        <taxon>Cuscuta subgen. Cuscuta</taxon>
    </lineage>
</organism>
<comment type="caution">
    <text evidence="4">The sequence shown here is derived from an EMBL/GenBank/DDBJ whole genome shotgun (WGS) entry which is preliminary data.</text>
</comment>
<dbReference type="PANTHER" id="PTHR31234:SF2">
    <property type="entry name" value="OS05G0199100 PROTEIN"/>
    <property type="match status" value="1"/>
</dbReference>